<name>W6U3E1_ECHGR</name>
<proteinExistence type="predicted"/>
<accession>W6U3E1</accession>
<organism evidence="1 2">
    <name type="scientific">Echinococcus granulosus</name>
    <name type="common">Hydatid tapeworm</name>
    <dbReference type="NCBI Taxonomy" id="6210"/>
    <lineage>
        <taxon>Eukaryota</taxon>
        <taxon>Metazoa</taxon>
        <taxon>Spiralia</taxon>
        <taxon>Lophotrochozoa</taxon>
        <taxon>Platyhelminthes</taxon>
        <taxon>Cestoda</taxon>
        <taxon>Eucestoda</taxon>
        <taxon>Cyclophyllidea</taxon>
        <taxon>Taeniidae</taxon>
        <taxon>Echinococcus</taxon>
        <taxon>Echinococcus granulosus group</taxon>
    </lineage>
</organism>
<dbReference type="Proteomes" id="UP000019149">
    <property type="component" value="Unassembled WGS sequence"/>
</dbReference>
<reference evidence="1 2" key="1">
    <citation type="journal article" date="2013" name="Nat. Genet.">
        <title>The genome of the hydatid tapeworm Echinococcus granulosus.</title>
        <authorList>
            <person name="Zheng H."/>
            <person name="Zhang W."/>
            <person name="Zhang L."/>
            <person name="Zhang Z."/>
            <person name="Li J."/>
            <person name="Lu G."/>
            <person name="Zhu Y."/>
            <person name="Wang Y."/>
            <person name="Huang Y."/>
            <person name="Liu J."/>
            <person name="Kang H."/>
            <person name="Chen J."/>
            <person name="Wang L."/>
            <person name="Chen A."/>
            <person name="Yu S."/>
            <person name="Gao Z."/>
            <person name="Jin L."/>
            <person name="Gu W."/>
            <person name="Wang Z."/>
            <person name="Zhao L."/>
            <person name="Shi B."/>
            <person name="Wen H."/>
            <person name="Lin R."/>
            <person name="Jones M.K."/>
            <person name="Brejova B."/>
            <person name="Vinar T."/>
            <person name="Zhao G."/>
            <person name="McManus D.P."/>
            <person name="Chen Z."/>
            <person name="Zhou Y."/>
            <person name="Wang S."/>
        </authorList>
    </citation>
    <scope>NUCLEOTIDE SEQUENCE [LARGE SCALE GENOMIC DNA]</scope>
</reference>
<evidence type="ECO:0000313" key="1">
    <source>
        <dbReference type="EMBL" id="EUB55071.1"/>
    </source>
</evidence>
<keyword evidence="2" id="KW-1185">Reference proteome</keyword>
<dbReference type="RefSeq" id="XP_024346267.1">
    <property type="nucleotide sequence ID" value="XM_024499317.1"/>
</dbReference>
<protein>
    <submittedName>
        <fullName evidence="1">Uncharacterized protein</fullName>
    </submittedName>
</protein>
<dbReference type="AlphaFoldDB" id="W6U3E1"/>
<evidence type="ECO:0000313" key="2">
    <source>
        <dbReference type="Proteomes" id="UP000019149"/>
    </source>
</evidence>
<gene>
    <name evidence="1" type="ORF">EGR_10068</name>
</gene>
<dbReference type="CTD" id="36345783"/>
<sequence length="93" mass="10674">MFFSNPILNANYFCGYMGLQTSWCKLFRSRPYNIIVKAGLLPQVLGALNSKIIELSKVNVILALLFTTHFHQVSKRTEKQEINKWSGLLQLVE</sequence>
<dbReference type="EMBL" id="APAU02000187">
    <property type="protein sequence ID" value="EUB55071.1"/>
    <property type="molecule type" value="Genomic_DNA"/>
</dbReference>
<comment type="caution">
    <text evidence="1">The sequence shown here is derived from an EMBL/GenBank/DDBJ whole genome shotgun (WGS) entry which is preliminary data.</text>
</comment>
<dbReference type="GeneID" id="36345783"/>
<dbReference type="KEGG" id="egl:EGR_10068"/>